<evidence type="ECO:0000256" key="18">
    <source>
        <dbReference type="ARBA" id="ARBA00023239"/>
    </source>
</evidence>
<evidence type="ECO:0000256" key="16">
    <source>
        <dbReference type="ARBA" id="ARBA00023027"/>
    </source>
</evidence>
<dbReference type="GO" id="GO:0003856">
    <property type="term" value="F:3-dehydroquinate synthase activity"/>
    <property type="evidence" value="ECO:0007669"/>
    <property type="project" value="UniProtKB-UniRule"/>
</dbReference>
<dbReference type="KEGG" id="cmg:NC81_03280"/>
<feature type="domain" description="3-dehydroquinate synthase C-terminal" evidence="22">
    <location>
        <begin position="177"/>
        <end position="325"/>
    </location>
</feature>
<comment type="subcellular location">
    <subcellularLocation>
        <location evidence="6">Cytoplasm</location>
    </subcellularLocation>
</comment>
<reference evidence="23 24" key="1">
    <citation type="submission" date="2014-02" db="EMBL/GenBank/DDBJ databases">
        <authorList>
            <person name="Chen C."/>
            <person name="Conrad T.A."/>
            <person name="Zhou Z."/>
            <person name="Lai Z."/>
            <person name="Zhong G."/>
        </authorList>
    </citation>
    <scope>NUCLEOTIDE SEQUENCE [LARGE SCALE GENOMIC DNA]</scope>
    <source>
        <strain evidence="23 24">Nigg3-28</strain>
    </source>
</reference>
<dbReference type="CDD" id="cd08195">
    <property type="entry name" value="DHQS"/>
    <property type="match status" value="1"/>
</dbReference>
<dbReference type="PANTHER" id="PTHR43622:SF7">
    <property type="entry name" value="3-DEHYDROQUINATE SYNTHASE, CHLOROPLASTIC"/>
    <property type="match status" value="1"/>
</dbReference>
<dbReference type="GeneID" id="1246009"/>
<evidence type="ECO:0000256" key="6">
    <source>
        <dbReference type="ARBA" id="ARBA00004496"/>
    </source>
</evidence>
<evidence type="ECO:0000259" key="22">
    <source>
        <dbReference type="Pfam" id="PF24621"/>
    </source>
</evidence>
<evidence type="ECO:0000256" key="3">
    <source>
        <dbReference type="ARBA" id="ARBA00001941"/>
    </source>
</evidence>
<evidence type="ECO:0000256" key="10">
    <source>
        <dbReference type="ARBA" id="ARBA00017684"/>
    </source>
</evidence>
<protein>
    <recommendedName>
        <fullName evidence="10 20">3-dehydroquinate synthase</fullName>
        <ecNumber evidence="9 20">4.2.3.4</ecNumber>
    </recommendedName>
</protein>
<evidence type="ECO:0000256" key="4">
    <source>
        <dbReference type="ARBA" id="ARBA00001947"/>
    </source>
</evidence>
<comment type="cofactor">
    <cofactor evidence="4">
        <name>Zn(2+)</name>
        <dbReference type="ChEBI" id="CHEBI:29105"/>
    </cofactor>
</comment>
<evidence type="ECO:0000256" key="9">
    <source>
        <dbReference type="ARBA" id="ARBA00013031"/>
    </source>
</evidence>
<dbReference type="OMA" id="TMSETIY"/>
<dbReference type="Pfam" id="PF24621">
    <property type="entry name" value="DHQS_C"/>
    <property type="match status" value="1"/>
</dbReference>
<evidence type="ECO:0000256" key="12">
    <source>
        <dbReference type="ARBA" id="ARBA00022605"/>
    </source>
</evidence>
<dbReference type="Pfam" id="PF01761">
    <property type="entry name" value="DHQ_synthase"/>
    <property type="match status" value="1"/>
</dbReference>
<name>A0A069ZVJ6_CHLMR</name>
<evidence type="ECO:0000256" key="19">
    <source>
        <dbReference type="ARBA" id="ARBA00023285"/>
    </source>
</evidence>
<dbReference type="InterPro" id="IPR056179">
    <property type="entry name" value="DHQS_C"/>
</dbReference>
<keyword evidence="12" id="KW-0028">Amino-acid biosynthesis</keyword>
<organism evidence="23 24">
    <name type="scientific">Chlamydia muridarum</name>
    <dbReference type="NCBI Taxonomy" id="83560"/>
    <lineage>
        <taxon>Bacteria</taxon>
        <taxon>Pseudomonadati</taxon>
        <taxon>Chlamydiota</taxon>
        <taxon>Chlamydiia</taxon>
        <taxon>Chlamydiales</taxon>
        <taxon>Chlamydiaceae</taxon>
        <taxon>Chlamydia/Chlamydophila group</taxon>
        <taxon>Chlamydia</taxon>
    </lineage>
</organism>
<evidence type="ECO:0000256" key="11">
    <source>
        <dbReference type="ARBA" id="ARBA00022490"/>
    </source>
</evidence>
<keyword evidence="13" id="KW-0479">Metal-binding</keyword>
<comment type="catalytic activity">
    <reaction evidence="1">
        <text>7-phospho-2-dehydro-3-deoxy-D-arabino-heptonate = 3-dehydroquinate + phosphate</text>
        <dbReference type="Rhea" id="RHEA:21968"/>
        <dbReference type="ChEBI" id="CHEBI:32364"/>
        <dbReference type="ChEBI" id="CHEBI:43474"/>
        <dbReference type="ChEBI" id="CHEBI:58394"/>
        <dbReference type="EC" id="4.2.3.4"/>
    </reaction>
</comment>
<dbReference type="GO" id="GO:0000166">
    <property type="term" value="F:nucleotide binding"/>
    <property type="evidence" value="ECO:0007669"/>
    <property type="project" value="UniProtKB-KW"/>
</dbReference>
<evidence type="ECO:0000256" key="17">
    <source>
        <dbReference type="ARBA" id="ARBA00023141"/>
    </source>
</evidence>
<comment type="pathway">
    <text evidence="7">Metabolic intermediate biosynthesis; chorismate biosynthesis; chorismate from D-erythrose 4-phosphate and phosphoenolpyruvate: step 2/7.</text>
</comment>
<keyword evidence="14" id="KW-0547">Nucleotide-binding</keyword>
<dbReference type="GO" id="GO:0008652">
    <property type="term" value="P:amino acid biosynthetic process"/>
    <property type="evidence" value="ECO:0007669"/>
    <property type="project" value="UniProtKB-KW"/>
</dbReference>
<dbReference type="EC" id="4.2.3.4" evidence="9 20"/>
<dbReference type="Proteomes" id="UP000260363">
    <property type="component" value="Chromosome"/>
</dbReference>
<evidence type="ECO:0000256" key="5">
    <source>
        <dbReference type="ARBA" id="ARBA00003485"/>
    </source>
</evidence>
<keyword evidence="17" id="KW-0057">Aromatic amino acid biosynthesis</keyword>
<dbReference type="PANTHER" id="PTHR43622">
    <property type="entry name" value="3-DEHYDROQUINATE SYNTHASE"/>
    <property type="match status" value="1"/>
</dbReference>
<dbReference type="KEGG" id="cmm:NC80_03265"/>
<evidence type="ECO:0000313" key="23">
    <source>
        <dbReference type="EMBL" id="AJR10719.1"/>
    </source>
</evidence>
<dbReference type="InterPro" id="IPR030963">
    <property type="entry name" value="DHQ_synth_fam"/>
</dbReference>
<dbReference type="GO" id="GO:0005737">
    <property type="term" value="C:cytoplasm"/>
    <property type="evidence" value="ECO:0007669"/>
    <property type="project" value="UniProtKB-SubCell"/>
</dbReference>
<dbReference type="AlphaFoldDB" id="A0A069ZVJ6"/>
<dbReference type="EMBL" id="CP007217">
    <property type="protein sequence ID" value="AJR10719.1"/>
    <property type="molecule type" value="Genomic_DNA"/>
</dbReference>
<dbReference type="GO" id="GO:0009423">
    <property type="term" value="P:chorismate biosynthetic process"/>
    <property type="evidence" value="ECO:0007669"/>
    <property type="project" value="UniProtKB-UniRule"/>
</dbReference>
<dbReference type="Gene3D" id="1.20.1090.10">
    <property type="entry name" value="Dehydroquinate synthase-like - alpha domain"/>
    <property type="match status" value="1"/>
</dbReference>
<comment type="function">
    <text evidence="5">Catalyzes the conversion of 3-deoxy-D-arabino-heptulosonate 7-phosphate (DAHP) to dehydroquinate (DHQ).</text>
</comment>
<dbReference type="InterPro" id="IPR050071">
    <property type="entry name" value="Dehydroquinate_synthase"/>
</dbReference>
<proteinExistence type="inferred from homology"/>
<evidence type="ECO:0000256" key="13">
    <source>
        <dbReference type="ARBA" id="ARBA00022723"/>
    </source>
</evidence>
<dbReference type="UniPathway" id="UPA00053">
    <property type="reaction ID" value="UER00085"/>
</dbReference>
<dbReference type="SMR" id="A0A069ZVJ6"/>
<keyword evidence="19" id="KW-0170">Cobalt</keyword>
<dbReference type="GO" id="GO:0009073">
    <property type="term" value="P:aromatic amino acid family biosynthetic process"/>
    <property type="evidence" value="ECO:0007669"/>
    <property type="project" value="UniProtKB-KW"/>
</dbReference>
<evidence type="ECO:0000256" key="1">
    <source>
        <dbReference type="ARBA" id="ARBA00001393"/>
    </source>
</evidence>
<evidence type="ECO:0000256" key="7">
    <source>
        <dbReference type="ARBA" id="ARBA00004661"/>
    </source>
</evidence>
<evidence type="ECO:0000256" key="14">
    <source>
        <dbReference type="ARBA" id="ARBA00022741"/>
    </source>
</evidence>
<dbReference type="KEGG" id="cmx:DNC_03285"/>
<comment type="cofactor">
    <cofactor evidence="3">
        <name>Co(2+)</name>
        <dbReference type="ChEBI" id="CHEBI:48828"/>
    </cofactor>
</comment>
<dbReference type="FunFam" id="3.40.50.1970:FF:000007">
    <property type="entry name" value="Pentafunctional AROM polypeptide"/>
    <property type="match status" value="1"/>
</dbReference>
<dbReference type="PIRSF" id="PIRSF001455">
    <property type="entry name" value="DHQ_synth"/>
    <property type="match status" value="1"/>
</dbReference>
<evidence type="ECO:0000256" key="2">
    <source>
        <dbReference type="ARBA" id="ARBA00001911"/>
    </source>
</evidence>
<dbReference type="STRING" id="83560.NC80_03265"/>
<evidence type="ECO:0000256" key="8">
    <source>
        <dbReference type="ARBA" id="ARBA00005412"/>
    </source>
</evidence>
<comment type="similarity">
    <text evidence="8">Belongs to the sugar phosphate cyclases superfamily. Dehydroquinate synthase family.</text>
</comment>
<evidence type="ECO:0000313" key="24">
    <source>
        <dbReference type="Proteomes" id="UP000260363"/>
    </source>
</evidence>
<keyword evidence="16" id="KW-0520">NAD</keyword>
<dbReference type="RefSeq" id="WP_010231103.1">
    <property type="nucleotide sequence ID" value="NZ_CP007217.1"/>
</dbReference>
<comment type="cofactor">
    <cofactor evidence="2">
        <name>NAD(+)</name>
        <dbReference type="ChEBI" id="CHEBI:57540"/>
    </cofactor>
</comment>
<accession>A0A069ZVJ6</accession>
<keyword evidence="15" id="KW-0862">Zinc</keyword>
<evidence type="ECO:0000256" key="15">
    <source>
        <dbReference type="ARBA" id="ARBA00022833"/>
    </source>
</evidence>
<dbReference type="NCBIfam" id="TIGR01357">
    <property type="entry name" value="aroB"/>
    <property type="match status" value="1"/>
</dbReference>
<dbReference type="SUPFAM" id="SSF56796">
    <property type="entry name" value="Dehydroquinate synthase-like"/>
    <property type="match status" value="1"/>
</dbReference>
<gene>
    <name evidence="23" type="ORF">BD36_03465</name>
</gene>
<keyword evidence="18" id="KW-0456">Lyase</keyword>
<evidence type="ECO:0000259" key="21">
    <source>
        <dbReference type="Pfam" id="PF01761"/>
    </source>
</evidence>
<dbReference type="InterPro" id="IPR030960">
    <property type="entry name" value="DHQS/DOIS_N"/>
</dbReference>
<dbReference type="InterPro" id="IPR016037">
    <property type="entry name" value="DHQ_synth_AroB"/>
</dbReference>
<keyword evidence="11" id="KW-0963">Cytoplasm</keyword>
<evidence type="ECO:0000256" key="20">
    <source>
        <dbReference type="NCBIfam" id="TIGR01357"/>
    </source>
</evidence>
<dbReference type="PATRIC" id="fig|243161.6.peg.687"/>
<sequence length="373" mass="40842">MIELITDKPHPMHLVDSLCDPQLFATLAKTSPLIFITNSTLEILVLPPLLETARSLGFSVEILIIPEGEQAKTETTFLYLHKQLATLTIPRQATLIGVGGGVVLDIVGFVASTHCRGMPFIAVPTTLVAMIDASIGGKNGINLDHIKNRIGSFYLPKDVWICPSVLSSLPEQEFYHGIAECIKHAYIADASILPILQNPASLRSTKQLSLLIKRNCLCKASIVGKDIRDHGIRQILNFGHTLGHALEMLFTGKISHGFAISVGMVLETKLSLAMGVARNPNILHFLVQDLLRYQLPTSLKDLYAQAQIPIHSCSQILSALSYDKKKQNASLPPFVMIEEIGLAASCNGSFCQPASNHFLTHILKEDLHAMHDH</sequence>
<feature type="domain" description="3-dehydroquinate synthase N-terminal" evidence="21">
    <location>
        <begin position="63"/>
        <end position="175"/>
    </location>
</feature>
<dbReference type="Gene3D" id="3.40.50.1970">
    <property type="match status" value="1"/>
</dbReference>
<dbReference type="GO" id="GO:0046872">
    <property type="term" value="F:metal ion binding"/>
    <property type="evidence" value="ECO:0007669"/>
    <property type="project" value="UniProtKB-KW"/>
</dbReference>